<evidence type="ECO:0000313" key="4">
    <source>
        <dbReference type="EMBL" id="JAT60359.1"/>
    </source>
</evidence>
<feature type="coiled-coil region" evidence="1">
    <location>
        <begin position="235"/>
        <end position="262"/>
    </location>
</feature>
<dbReference type="PANTHER" id="PTHR46732:SF5">
    <property type="entry name" value="ATP-DEPENDENT PROTEASE LA (LON) DOMAIN PROTEIN"/>
    <property type="match status" value="1"/>
</dbReference>
<protein>
    <submittedName>
        <fullName evidence="4">Lon protease 2</fullName>
    </submittedName>
</protein>
<dbReference type="GO" id="GO:0008233">
    <property type="term" value="F:peptidase activity"/>
    <property type="evidence" value="ECO:0007669"/>
    <property type="project" value="UniProtKB-KW"/>
</dbReference>
<dbReference type="SUPFAM" id="SSF88697">
    <property type="entry name" value="PUA domain-like"/>
    <property type="match status" value="1"/>
</dbReference>
<feature type="domain" description="Lon N-terminal" evidence="3">
    <location>
        <begin position="108"/>
        <end position="246"/>
    </location>
</feature>
<feature type="non-terminal residue" evidence="4">
    <location>
        <position position="1"/>
    </location>
</feature>
<dbReference type="EMBL" id="GDJX01007577">
    <property type="protein sequence ID" value="JAT60359.1"/>
    <property type="molecule type" value="Transcribed_RNA"/>
</dbReference>
<dbReference type="Pfam" id="PF02190">
    <property type="entry name" value="LON_substr_bdg"/>
    <property type="match status" value="1"/>
</dbReference>
<keyword evidence="4" id="KW-0378">Hydrolase</keyword>
<feature type="region of interest" description="Disordered" evidence="2">
    <location>
        <begin position="36"/>
        <end position="83"/>
    </location>
</feature>
<evidence type="ECO:0000259" key="3">
    <source>
        <dbReference type="Pfam" id="PF02190"/>
    </source>
</evidence>
<dbReference type="PANTHER" id="PTHR46732">
    <property type="entry name" value="ATP-DEPENDENT PROTEASE LA (LON) DOMAIN PROTEIN"/>
    <property type="match status" value="1"/>
</dbReference>
<dbReference type="InterPro" id="IPR046336">
    <property type="entry name" value="Lon_prtase_N_sf"/>
</dbReference>
<proteinExistence type="predicted"/>
<dbReference type="GO" id="GO:0006508">
    <property type="term" value="P:proteolysis"/>
    <property type="evidence" value="ECO:0007669"/>
    <property type="project" value="UniProtKB-KW"/>
</dbReference>
<dbReference type="InterPro" id="IPR003111">
    <property type="entry name" value="Lon_prtase_N"/>
</dbReference>
<reference evidence="4" key="1">
    <citation type="submission" date="2015-07" db="EMBL/GenBank/DDBJ databases">
        <title>Transcriptome Assembly of Anthurium amnicola.</title>
        <authorList>
            <person name="Suzuki J."/>
        </authorList>
    </citation>
    <scope>NUCLEOTIDE SEQUENCE</scope>
</reference>
<keyword evidence="1" id="KW-0175">Coiled coil</keyword>
<accession>A0A1D1Z0I5</accession>
<dbReference type="AlphaFoldDB" id="A0A1D1Z0I5"/>
<keyword evidence="4" id="KW-0645">Protease</keyword>
<name>A0A1D1Z0I5_9ARAE</name>
<sequence>QRRKPRKGGGSCSRHLCLLWASDRWESRGLPRRRTMSVGTLNLGPPPVRSTSRASPGANLGGFSPIRRAPRRHEPRRPSGYLEVDASPETHRLGVLCSSSQSSASLDLPLLPFQPDEVFVPSECKTLHLYEARFLALLEESLNRREKHFVHFVLDPVRASGSSTGASFVAKYGCLVFIENVEQLKIGALVSIRGIGRVSIVNLVQTEPYLRGIVIPMQDKIHANGSDINSKVAALKEYLCNLNSLEIKLKAYKDELLQTRIKNSLIWAEKETSMDCIEAFIPGAAERMSFAALQPVSGSTQLELLALRRRKLWAMTSRDTLERLRNGLELVEHNIALVAAKLAIQSVEM</sequence>
<dbReference type="Gene3D" id="2.30.130.40">
    <property type="entry name" value="LON domain-like"/>
    <property type="match status" value="1"/>
</dbReference>
<dbReference type="InterPro" id="IPR015947">
    <property type="entry name" value="PUA-like_sf"/>
</dbReference>
<gene>
    <name evidence="4" type="primary">lon2_0</name>
    <name evidence="4" type="ORF">g.98748</name>
</gene>
<evidence type="ECO:0000256" key="2">
    <source>
        <dbReference type="SAM" id="MobiDB-lite"/>
    </source>
</evidence>
<organism evidence="4">
    <name type="scientific">Anthurium amnicola</name>
    <dbReference type="NCBI Taxonomy" id="1678845"/>
    <lineage>
        <taxon>Eukaryota</taxon>
        <taxon>Viridiplantae</taxon>
        <taxon>Streptophyta</taxon>
        <taxon>Embryophyta</taxon>
        <taxon>Tracheophyta</taxon>
        <taxon>Spermatophyta</taxon>
        <taxon>Magnoliopsida</taxon>
        <taxon>Liliopsida</taxon>
        <taxon>Araceae</taxon>
        <taxon>Pothoideae</taxon>
        <taxon>Potheae</taxon>
        <taxon>Anthurium</taxon>
    </lineage>
</organism>
<evidence type="ECO:0000256" key="1">
    <source>
        <dbReference type="SAM" id="Coils"/>
    </source>
</evidence>